<keyword evidence="2" id="KW-0812">Transmembrane</keyword>
<protein>
    <submittedName>
        <fullName evidence="3">Uncharacterized protein</fullName>
    </submittedName>
</protein>
<feature type="compositionally biased region" description="Low complexity" evidence="1">
    <location>
        <begin position="296"/>
        <end position="311"/>
    </location>
</feature>
<evidence type="ECO:0000256" key="2">
    <source>
        <dbReference type="SAM" id="Phobius"/>
    </source>
</evidence>
<evidence type="ECO:0000313" key="4">
    <source>
        <dbReference type="Proteomes" id="UP001152747"/>
    </source>
</evidence>
<name>A0A9P1IKM9_9PELO</name>
<proteinExistence type="predicted"/>
<comment type="caution">
    <text evidence="3">The sequence shown here is derived from an EMBL/GenBank/DDBJ whole genome shotgun (WGS) entry which is preliminary data.</text>
</comment>
<accession>A0A9P1IKM9</accession>
<organism evidence="3 4">
    <name type="scientific">Caenorhabditis angaria</name>
    <dbReference type="NCBI Taxonomy" id="860376"/>
    <lineage>
        <taxon>Eukaryota</taxon>
        <taxon>Metazoa</taxon>
        <taxon>Ecdysozoa</taxon>
        <taxon>Nematoda</taxon>
        <taxon>Chromadorea</taxon>
        <taxon>Rhabditida</taxon>
        <taxon>Rhabditina</taxon>
        <taxon>Rhabditomorpha</taxon>
        <taxon>Rhabditoidea</taxon>
        <taxon>Rhabditidae</taxon>
        <taxon>Peloderinae</taxon>
        <taxon>Caenorhabditis</taxon>
    </lineage>
</organism>
<dbReference type="AlphaFoldDB" id="A0A9P1IKM9"/>
<sequence length="319" mass="35072">MGFGRAMKSVRKKYRMHTASKIILALVGIGHLVLGIYTAVHLGEEQDAAAPIKAALAQHGKKGYTDSNSQVKGVFMPFFVALFCVVAAIMPYNGVLYFLFFLTLLEIAGFAWEMVAVDKINEHQHGHYALVIAVAKQVQTEGEKPTTPGRIRKKRFVGAIFAAVTAALPFIDKITTFIADAGTFVATTIKTIAPHLVSTINRLFTKQESEGLVKTIIHNKDLLRQYATLAECLETSKLLSEIGLGASIVTAVLLIAMLIFYTWDYRKSQSMMTSPHHSPHHSNPSPHRSPHHQKYTSSNNETGTTTSPTPGVKSPYTMF</sequence>
<gene>
    <name evidence="3" type="ORF">CAMP_LOCUS9447</name>
</gene>
<feature type="region of interest" description="Disordered" evidence="1">
    <location>
        <begin position="272"/>
        <end position="319"/>
    </location>
</feature>
<keyword evidence="2" id="KW-0472">Membrane</keyword>
<feature type="transmembrane region" description="Helical" evidence="2">
    <location>
        <begin position="78"/>
        <end position="105"/>
    </location>
</feature>
<evidence type="ECO:0000313" key="3">
    <source>
        <dbReference type="EMBL" id="CAI5446810.1"/>
    </source>
</evidence>
<feature type="transmembrane region" description="Helical" evidence="2">
    <location>
        <begin position="156"/>
        <end position="179"/>
    </location>
</feature>
<evidence type="ECO:0000256" key="1">
    <source>
        <dbReference type="SAM" id="MobiDB-lite"/>
    </source>
</evidence>
<feature type="transmembrane region" description="Helical" evidence="2">
    <location>
        <begin position="21"/>
        <end position="40"/>
    </location>
</feature>
<keyword evidence="4" id="KW-1185">Reference proteome</keyword>
<dbReference type="EMBL" id="CANHGI010000004">
    <property type="protein sequence ID" value="CAI5446810.1"/>
    <property type="molecule type" value="Genomic_DNA"/>
</dbReference>
<reference evidence="3" key="1">
    <citation type="submission" date="2022-11" db="EMBL/GenBank/DDBJ databases">
        <authorList>
            <person name="Kikuchi T."/>
        </authorList>
    </citation>
    <scope>NUCLEOTIDE SEQUENCE</scope>
    <source>
        <strain evidence="3">PS1010</strain>
    </source>
</reference>
<keyword evidence="2" id="KW-1133">Transmembrane helix</keyword>
<dbReference type="Proteomes" id="UP001152747">
    <property type="component" value="Unassembled WGS sequence"/>
</dbReference>
<feature type="transmembrane region" description="Helical" evidence="2">
    <location>
        <begin position="242"/>
        <end position="263"/>
    </location>
</feature>